<feature type="non-terminal residue" evidence="1">
    <location>
        <position position="1"/>
    </location>
</feature>
<organism evidence="1">
    <name type="scientific">marine sediment metagenome</name>
    <dbReference type="NCBI Taxonomy" id="412755"/>
    <lineage>
        <taxon>unclassified sequences</taxon>
        <taxon>metagenomes</taxon>
        <taxon>ecological metagenomes</taxon>
    </lineage>
</organism>
<evidence type="ECO:0008006" key="2">
    <source>
        <dbReference type="Google" id="ProtNLM"/>
    </source>
</evidence>
<dbReference type="EMBL" id="BARV01003348">
    <property type="protein sequence ID" value="GAI05752.1"/>
    <property type="molecule type" value="Genomic_DNA"/>
</dbReference>
<reference evidence="1" key="1">
    <citation type="journal article" date="2014" name="Front. Microbiol.">
        <title>High frequency of phylogenetically diverse reductive dehalogenase-homologous genes in deep subseafloor sedimentary metagenomes.</title>
        <authorList>
            <person name="Kawai M."/>
            <person name="Futagami T."/>
            <person name="Toyoda A."/>
            <person name="Takaki Y."/>
            <person name="Nishi S."/>
            <person name="Hori S."/>
            <person name="Arai W."/>
            <person name="Tsubouchi T."/>
            <person name="Morono Y."/>
            <person name="Uchiyama I."/>
            <person name="Ito T."/>
            <person name="Fujiyama A."/>
            <person name="Inagaki F."/>
            <person name="Takami H."/>
        </authorList>
    </citation>
    <scope>NUCLEOTIDE SEQUENCE</scope>
    <source>
        <strain evidence="1">Expedition CK06-06</strain>
    </source>
</reference>
<comment type="caution">
    <text evidence="1">The sequence shown here is derived from an EMBL/GenBank/DDBJ whole genome shotgun (WGS) entry which is preliminary data.</text>
</comment>
<dbReference type="AlphaFoldDB" id="X1KFC8"/>
<accession>X1KFC8</accession>
<evidence type="ECO:0000313" key="1">
    <source>
        <dbReference type="EMBL" id="GAI05752.1"/>
    </source>
</evidence>
<protein>
    <recommendedName>
        <fullName evidence="2">TonB-dependent receptor-like beta-barrel domain-containing protein</fullName>
    </recommendedName>
</protein>
<proteinExistence type="predicted"/>
<name>X1KFC8_9ZZZZ</name>
<gene>
    <name evidence="1" type="ORF">S06H3_08057</name>
</gene>
<sequence>FSALSLNYPLGLLDNLSCIFYYDWDNRDLYSFLNWRRTYDRWTINIIGFWNPEQFQIYQNLPENNLYAGKGFQVMINFNY</sequence>